<protein>
    <submittedName>
        <fullName evidence="4">Putative aldouronate transport system substrate-binding protein</fullName>
    </submittedName>
</protein>
<dbReference type="STRING" id="1121322.SAMN02745136_01441"/>
<evidence type="ECO:0000256" key="1">
    <source>
        <dbReference type="SAM" id="MobiDB-lite"/>
    </source>
</evidence>
<dbReference type="EMBL" id="FRAC01000008">
    <property type="protein sequence ID" value="SHJ98926.1"/>
    <property type="molecule type" value="Genomic_DNA"/>
</dbReference>
<dbReference type="InterPro" id="IPR022627">
    <property type="entry name" value="DUF3502"/>
</dbReference>
<feature type="signal peptide" evidence="2">
    <location>
        <begin position="1"/>
        <end position="28"/>
    </location>
</feature>
<name>A0A1M6NT98_9FIRM</name>
<reference evidence="4 5" key="1">
    <citation type="submission" date="2016-11" db="EMBL/GenBank/DDBJ databases">
        <authorList>
            <person name="Jaros S."/>
            <person name="Januszkiewicz K."/>
            <person name="Wedrychowicz H."/>
        </authorList>
    </citation>
    <scope>NUCLEOTIDE SEQUENCE [LARGE SCALE GENOMIC DNA]</scope>
    <source>
        <strain evidence="4 5">DSM 15929</strain>
    </source>
</reference>
<dbReference type="Proteomes" id="UP000184386">
    <property type="component" value="Unassembled WGS sequence"/>
</dbReference>
<feature type="region of interest" description="Disordered" evidence="1">
    <location>
        <begin position="30"/>
        <end position="57"/>
    </location>
</feature>
<gene>
    <name evidence="4" type="ORF">SAMN02745136_01441</name>
</gene>
<dbReference type="RefSeq" id="WP_073274291.1">
    <property type="nucleotide sequence ID" value="NZ_FRAC01000008.1"/>
</dbReference>
<proteinExistence type="predicted"/>
<dbReference type="Gene3D" id="3.40.190.10">
    <property type="entry name" value="Periplasmic binding protein-like II"/>
    <property type="match status" value="2"/>
</dbReference>
<dbReference type="Pfam" id="PF12010">
    <property type="entry name" value="DUF3502"/>
    <property type="match status" value="1"/>
</dbReference>
<keyword evidence="5" id="KW-1185">Reference proteome</keyword>
<evidence type="ECO:0000259" key="3">
    <source>
        <dbReference type="Pfam" id="PF12010"/>
    </source>
</evidence>
<accession>A0A1M6NT98</accession>
<evidence type="ECO:0000256" key="2">
    <source>
        <dbReference type="SAM" id="SignalP"/>
    </source>
</evidence>
<organism evidence="4 5">
    <name type="scientific">Anaerocolumna jejuensis DSM 15929</name>
    <dbReference type="NCBI Taxonomy" id="1121322"/>
    <lineage>
        <taxon>Bacteria</taxon>
        <taxon>Bacillati</taxon>
        <taxon>Bacillota</taxon>
        <taxon>Clostridia</taxon>
        <taxon>Lachnospirales</taxon>
        <taxon>Lachnospiraceae</taxon>
        <taxon>Anaerocolumna</taxon>
    </lineage>
</organism>
<dbReference type="OrthoDB" id="7936627at2"/>
<sequence length="516" mass="58144">MFKVKVFGKKVLAVTLATVMLTATGCGANNTKTTSEGGNKDAGAKTTEAATPDSGKKDTAMTTISVYRDCFNVGVPDTKEVQAVQDAINAYIGDKINVQIKLNDISNSEYKDKANLALANGEINLLWTANWIETIRTDDLVKQNAVYDITQKLPNYDIYKAMPDWVWKSSAFNGKNYFIPCYKESAEGYNLMFRKDLVDKYKWDLSTVKSLKDIEPMLKDCKTEGLKYPYLTQKTSMFFRYYLNKFDFFSQDSFIAVDKDKDAVVDTLSTPEYKEFSSLMGDWASKGYISEDDLTKTTTDTTTQTKDWGISWWTDVPNNDEANTRYKQDVEMVKITDNWKQSNTTLGSCYTIASTCTDEQVDACLKFLGLLYTDKSLADLYTFGIEGTDYTREDGKVKKSDAGLYNHSAWESTSITNLSLEAGEPDNKVELYTTFNDSSKDSIANGFRFDKSKVDAKYAACQQVFNEFGFALENGGYKPGDVDKAITDYQKALDNAGYQDVLKDAQQQYETWKSIR</sequence>
<feature type="chain" id="PRO_5013042391" evidence="2">
    <location>
        <begin position="29"/>
        <end position="516"/>
    </location>
</feature>
<feature type="domain" description="DUF3502" evidence="3">
    <location>
        <begin position="444"/>
        <end position="513"/>
    </location>
</feature>
<dbReference type="AlphaFoldDB" id="A0A1M6NT98"/>
<evidence type="ECO:0000313" key="4">
    <source>
        <dbReference type="EMBL" id="SHJ98926.1"/>
    </source>
</evidence>
<evidence type="ECO:0000313" key="5">
    <source>
        <dbReference type="Proteomes" id="UP000184386"/>
    </source>
</evidence>
<dbReference type="SUPFAM" id="SSF53850">
    <property type="entry name" value="Periplasmic binding protein-like II"/>
    <property type="match status" value="1"/>
</dbReference>
<keyword evidence="2" id="KW-0732">Signal</keyword>
<dbReference type="PROSITE" id="PS51257">
    <property type="entry name" value="PROKAR_LIPOPROTEIN"/>
    <property type="match status" value="1"/>
</dbReference>